<organism evidence="19 20">
    <name type="scientific">Trichinella patagoniensis</name>
    <dbReference type="NCBI Taxonomy" id="990121"/>
    <lineage>
        <taxon>Eukaryota</taxon>
        <taxon>Metazoa</taxon>
        <taxon>Ecdysozoa</taxon>
        <taxon>Nematoda</taxon>
        <taxon>Enoplea</taxon>
        <taxon>Dorylaimia</taxon>
        <taxon>Trichinellida</taxon>
        <taxon>Trichinellidae</taxon>
        <taxon>Trichinella</taxon>
    </lineage>
</organism>
<sequence>MNNLNRILAAIFALILSTEADIPVSCYFEDVAGTWKFQESGYSTKGPATCENAIMDFSRQNIIQLLYPNVALDKFGNRGKWTLIYNQGFEVIVNNRKYFAFFKWIKRDNKFISICGKTLPGWQHDILGRHWSCFVGTKLHPSIFQAIPATLPMNASQIKQQHFKHEYYKMADFVSTINSIQTNWTAKIYDEQFYLNRVESFIRANAYQYHRTAKKTKSAPITTDQKLSAVILPEKFDWRNINGNNFIGDVRDQKNCGSCYAFASASMLEARYHILTQNRERVTFSPQDVVNCSPYSQGCDGGFSYLIAGKYAEDYGMVSERCVAYTGKQQQCRTPSTCERYYATDYEYIGGYYGASNEILMMQALVKNGPIAVGFEVHDDFLSYSHGIYHYTNAVSPLKWNPFVEVNHAVIIVGYGTDEMTKEKYWIVKNSWGRKFGEDGYFRIRRGTNECGIESLAFQATPIIFISKACQSFTSFPNLNSFVRCTIYCLKKRRKLEKSTFQRSTVKHHQQKVDKKMENFKILMPLAFLLVGIHSAMADTPCNCTYDDIIGTWKFFESKRGLVHRVNCSAMDTDTFRHISIFQLLFPNTVIDSYGNRGTWTLIYNQGFEIMINNRKYFAFSKWIEPDPHHVTSVCEQTVPGWSHDKYVRDWSCFIGHKIKTPLSRIKPAETKTYNIMTNYKSAFYSEYRFLNNMKFIDKINKAQTNWYAVAYPEFEDLSRLEMLRKLGGIKSKIMNRPKPARITEHVQNLANELPDQFDWRNVSGINYVSPVRDQGMHCGSCYAFASAAMHEARYRILTDNQHQPVFSPQDIIECSQYSQGCDGGFPYLIGGKYAEDFGFVTEQCNPYSGIIKDEAICTTDPQCKRHYATDYQYVGGFYGATNEPLMRLALVNSGPLAVGIEAFDDLIHYRGGIYHHTKIHDDSNFPTKWNPFELTNHAVLIVGYGVDKKSNIPYWIVKNSWGTNWGEHGYFRIKRGVDECGIESLAVQATPIPTF</sequence>
<evidence type="ECO:0000256" key="17">
    <source>
        <dbReference type="SAM" id="SignalP"/>
    </source>
</evidence>
<dbReference type="AlphaFoldDB" id="A0A0V1A907"/>
<feature type="domain" description="Peptidase C1A papain C-terminal" evidence="18">
    <location>
        <begin position="232"/>
        <end position="461"/>
    </location>
</feature>
<keyword evidence="11" id="KW-0868">Chloride</keyword>
<evidence type="ECO:0000256" key="14">
    <source>
        <dbReference type="ARBA" id="ARBA00030778"/>
    </source>
</evidence>
<dbReference type="InterPro" id="IPR000169">
    <property type="entry name" value="Pept_cys_AS"/>
</dbReference>
<proteinExistence type="inferred from homology"/>
<keyword evidence="20" id="KW-1185">Reference proteome</keyword>
<evidence type="ECO:0000256" key="16">
    <source>
        <dbReference type="ARBA" id="ARBA00045556"/>
    </source>
</evidence>
<dbReference type="SUPFAM" id="SSF75001">
    <property type="entry name" value="Dipeptidyl peptidase I (cathepsin C), exclusion domain"/>
    <property type="match status" value="2"/>
</dbReference>
<dbReference type="Pfam" id="PF00112">
    <property type="entry name" value="Peptidase_C1"/>
    <property type="match status" value="2"/>
</dbReference>
<comment type="cofactor">
    <cofactor evidence="2">
        <name>chloride</name>
        <dbReference type="ChEBI" id="CHEBI:17996"/>
    </cofactor>
</comment>
<evidence type="ECO:0000256" key="13">
    <source>
        <dbReference type="ARBA" id="ARBA00029779"/>
    </source>
</evidence>
<dbReference type="InterPro" id="IPR025661">
    <property type="entry name" value="Pept_asp_AS"/>
</dbReference>
<dbReference type="FunFam" id="2.40.128.80:FF:000003">
    <property type="entry name" value="Cathepsin C"/>
    <property type="match status" value="2"/>
</dbReference>
<dbReference type="InterPro" id="IPR014882">
    <property type="entry name" value="CathepsinC_exc"/>
</dbReference>
<evidence type="ECO:0000256" key="6">
    <source>
        <dbReference type="ARBA" id="ARBA00014709"/>
    </source>
</evidence>
<evidence type="ECO:0000256" key="9">
    <source>
        <dbReference type="ARBA" id="ARBA00022807"/>
    </source>
</evidence>
<gene>
    <name evidence="19" type="primary">CTSC</name>
    <name evidence="19" type="ORF">T12_8064</name>
</gene>
<evidence type="ECO:0000313" key="19">
    <source>
        <dbReference type="EMBL" id="KRY21237.1"/>
    </source>
</evidence>
<dbReference type="EMBL" id="JYDQ01000018">
    <property type="protein sequence ID" value="KRY21237.1"/>
    <property type="molecule type" value="Genomic_DNA"/>
</dbReference>
<keyword evidence="9" id="KW-0788">Thiol protease</keyword>
<protein>
    <recommendedName>
        <fullName evidence="6">Dipeptidyl peptidase 1</fullName>
        <ecNumber evidence="5">3.4.14.1</ecNumber>
    </recommendedName>
    <alternativeName>
        <fullName evidence="13">Cathepsin C</fullName>
    </alternativeName>
    <alternativeName>
        <fullName evidence="12">Cathepsin J</fullName>
    </alternativeName>
    <alternativeName>
        <fullName evidence="15">Dipeptidyl peptidase I</fullName>
    </alternativeName>
    <alternativeName>
        <fullName evidence="14">Dipeptidyl transferase</fullName>
    </alternativeName>
</protein>
<evidence type="ECO:0000313" key="20">
    <source>
        <dbReference type="Proteomes" id="UP000054783"/>
    </source>
</evidence>
<evidence type="ECO:0000256" key="12">
    <source>
        <dbReference type="ARBA" id="ARBA00029762"/>
    </source>
</evidence>
<evidence type="ECO:0000256" key="2">
    <source>
        <dbReference type="ARBA" id="ARBA00001923"/>
    </source>
</evidence>
<dbReference type="PROSITE" id="PS00640">
    <property type="entry name" value="THIOL_PROTEASE_ASN"/>
    <property type="match status" value="2"/>
</dbReference>
<comment type="similarity">
    <text evidence="3">Belongs to the peptidase C1 family.</text>
</comment>
<dbReference type="Pfam" id="PF08773">
    <property type="entry name" value="CathepsinC_exc"/>
    <property type="match status" value="2"/>
</dbReference>
<dbReference type="PANTHER" id="PTHR12411">
    <property type="entry name" value="CYSTEINE PROTEASE FAMILY C1-RELATED"/>
    <property type="match status" value="1"/>
</dbReference>
<keyword evidence="7" id="KW-0645">Protease</keyword>
<feature type="chain" id="PRO_5006874360" description="Dipeptidyl peptidase 1" evidence="17">
    <location>
        <begin position="21"/>
        <end position="996"/>
    </location>
</feature>
<comment type="subunit">
    <text evidence="4">Tetramer of heterotrimers consisting of exclusion domain, heavy- and light chains.</text>
</comment>
<dbReference type="PROSITE" id="PS00639">
    <property type="entry name" value="THIOL_PROTEASE_HIS"/>
    <property type="match status" value="1"/>
</dbReference>
<comment type="function">
    <text evidence="16">Thiol protease. Has dipeptidylpeptidase activity. Active against a broad range of dipeptide substrates composed of both polar and hydrophobic amino acids. Proline cannot occupy the P1 position and arginine cannot occupy the P2 position of the substrate. Can act as both an exopeptidase and endopeptidase. Activates serine proteases such as elastase, cathepsin G and granzymes A and B.</text>
</comment>
<evidence type="ECO:0000256" key="10">
    <source>
        <dbReference type="ARBA" id="ARBA00023157"/>
    </source>
</evidence>
<evidence type="ECO:0000256" key="3">
    <source>
        <dbReference type="ARBA" id="ARBA00008455"/>
    </source>
</evidence>
<accession>A0A0V1A907</accession>
<evidence type="ECO:0000256" key="1">
    <source>
        <dbReference type="ARBA" id="ARBA00000738"/>
    </source>
</evidence>
<dbReference type="GO" id="GO:0006508">
    <property type="term" value="P:proteolysis"/>
    <property type="evidence" value="ECO:0007669"/>
    <property type="project" value="UniProtKB-KW"/>
</dbReference>
<keyword evidence="10" id="KW-1015">Disulfide bond</keyword>
<name>A0A0V1A907_9BILA</name>
<dbReference type="SMART" id="SM00645">
    <property type="entry name" value="Pept_C1"/>
    <property type="match status" value="2"/>
</dbReference>
<dbReference type="InterPro" id="IPR036496">
    <property type="entry name" value="CathepsinC_exc_dom_sf"/>
</dbReference>
<evidence type="ECO:0000256" key="5">
    <source>
        <dbReference type="ARBA" id="ARBA00012059"/>
    </source>
</evidence>
<dbReference type="InterPro" id="IPR000668">
    <property type="entry name" value="Peptidase_C1A_C"/>
</dbReference>
<dbReference type="GO" id="GO:0008239">
    <property type="term" value="F:dipeptidyl-peptidase activity"/>
    <property type="evidence" value="ECO:0007669"/>
    <property type="project" value="UniProtKB-EC"/>
</dbReference>
<keyword evidence="8" id="KW-0378">Hydrolase</keyword>
<evidence type="ECO:0000256" key="4">
    <source>
        <dbReference type="ARBA" id="ARBA00011610"/>
    </source>
</evidence>
<dbReference type="SUPFAM" id="SSF54001">
    <property type="entry name" value="Cysteine proteinases"/>
    <property type="match status" value="2"/>
</dbReference>
<comment type="caution">
    <text evidence="19">The sequence shown here is derived from an EMBL/GenBank/DDBJ whole genome shotgun (WGS) entry which is preliminary data.</text>
</comment>
<dbReference type="PRINTS" id="PR00705">
    <property type="entry name" value="PAPAIN"/>
</dbReference>
<feature type="signal peptide" evidence="17">
    <location>
        <begin position="1"/>
        <end position="20"/>
    </location>
</feature>
<dbReference type="STRING" id="990121.A0A0V1A907"/>
<comment type="catalytic activity">
    <reaction evidence="1">
        <text>Release of an N-terminal dipeptide, Xaa-Yaa-|-Zaa-, except when Xaa is Arg or Lys, or Yaa or Zaa is Pro.</text>
        <dbReference type="EC" id="3.4.14.1"/>
    </reaction>
</comment>
<dbReference type="Gene3D" id="3.90.70.10">
    <property type="entry name" value="Cysteine proteinases"/>
    <property type="match status" value="2"/>
</dbReference>
<evidence type="ECO:0000256" key="8">
    <source>
        <dbReference type="ARBA" id="ARBA00022801"/>
    </source>
</evidence>
<dbReference type="InterPro" id="IPR025660">
    <property type="entry name" value="Pept_his_AS"/>
</dbReference>
<dbReference type="OrthoDB" id="10253408at2759"/>
<dbReference type="Gene3D" id="2.40.128.80">
    <property type="entry name" value="Cathepsin C, exclusion domain"/>
    <property type="match status" value="2"/>
</dbReference>
<reference evidence="19 20" key="1">
    <citation type="submission" date="2015-01" db="EMBL/GenBank/DDBJ databases">
        <title>Evolution of Trichinella species and genotypes.</title>
        <authorList>
            <person name="Korhonen P.K."/>
            <person name="Edoardo P."/>
            <person name="Giuseppe L.R."/>
            <person name="Gasser R.B."/>
        </authorList>
    </citation>
    <scope>NUCLEOTIDE SEQUENCE [LARGE SCALE GENOMIC DNA]</scope>
    <source>
        <strain evidence="19">ISS2496</strain>
    </source>
</reference>
<dbReference type="InterPro" id="IPR013128">
    <property type="entry name" value="Peptidase_C1A"/>
</dbReference>
<evidence type="ECO:0000256" key="15">
    <source>
        <dbReference type="ARBA" id="ARBA00032961"/>
    </source>
</evidence>
<feature type="domain" description="Peptidase C1A papain C-terminal" evidence="18">
    <location>
        <begin position="754"/>
        <end position="991"/>
    </location>
</feature>
<dbReference type="PROSITE" id="PS00139">
    <property type="entry name" value="THIOL_PROTEASE_CYS"/>
    <property type="match status" value="1"/>
</dbReference>
<evidence type="ECO:0000256" key="11">
    <source>
        <dbReference type="ARBA" id="ARBA00023214"/>
    </source>
</evidence>
<evidence type="ECO:0000256" key="7">
    <source>
        <dbReference type="ARBA" id="ARBA00022670"/>
    </source>
</evidence>
<keyword evidence="17" id="KW-0732">Signal</keyword>
<dbReference type="Proteomes" id="UP000054783">
    <property type="component" value="Unassembled WGS sequence"/>
</dbReference>
<dbReference type="EC" id="3.4.14.1" evidence="5"/>
<dbReference type="InterPro" id="IPR038765">
    <property type="entry name" value="Papain-like_cys_pep_sf"/>
</dbReference>
<dbReference type="GO" id="GO:0008234">
    <property type="term" value="F:cysteine-type peptidase activity"/>
    <property type="evidence" value="ECO:0007669"/>
    <property type="project" value="UniProtKB-KW"/>
</dbReference>
<evidence type="ECO:0000259" key="18">
    <source>
        <dbReference type="SMART" id="SM00645"/>
    </source>
</evidence>